<evidence type="ECO:0000313" key="6">
    <source>
        <dbReference type="Proteomes" id="UP000317550"/>
    </source>
</evidence>
<proteinExistence type="inferred from homology"/>
<dbReference type="Gene3D" id="3.40.50.2300">
    <property type="match status" value="2"/>
</dbReference>
<name>A0A516SDE0_9NEIS</name>
<dbReference type="PANTHER" id="PTHR47235">
    <property type="entry name" value="BLR6548 PROTEIN"/>
    <property type="match status" value="1"/>
</dbReference>
<evidence type="ECO:0000313" key="5">
    <source>
        <dbReference type="EMBL" id="QDQ26161.1"/>
    </source>
</evidence>
<dbReference type="PANTHER" id="PTHR47235:SF1">
    <property type="entry name" value="BLR6548 PROTEIN"/>
    <property type="match status" value="1"/>
</dbReference>
<dbReference type="Pfam" id="PF13458">
    <property type="entry name" value="Peripla_BP_6"/>
    <property type="match status" value="1"/>
</dbReference>
<evidence type="ECO:0000256" key="3">
    <source>
        <dbReference type="SAM" id="SignalP"/>
    </source>
</evidence>
<dbReference type="EMBL" id="CP041730">
    <property type="protein sequence ID" value="QDQ26161.1"/>
    <property type="molecule type" value="Genomic_DNA"/>
</dbReference>
<keyword evidence="6" id="KW-1185">Reference proteome</keyword>
<evidence type="ECO:0000259" key="4">
    <source>
        <dbReference type="Pfam" id="PF13458"/>
    </source>
</evidence>
<dbReference type="OrthoDB" id="4482263at2"/>
<evidence type="ECO:0000256" key="2">
    <source>
        <dbReference type="ARBA" id="ARBA00022729"/>
    </source>
</evidence>
<organism evidence="5 6">
    <name type="scientific">Chitinimonas arctica</name>
    <dbReference type="NCBI Taxonomy" id="2594795"/>
    <lineage>
        <taxon>Bacteria</taxon>
        <taxon>Pseudomonadati</taxon>
        <taxon>Pseudomonadota</taxon>
        <taxon>Betaproteobacteria</taxon>
        <taxon>Neisseriales</taxon>
        <taxon>Chitinibacteraceae</taxon>
        <taxon>Chitinimonas</taxon>
    </lineage>
</organism>
<reference evidence="6" key="1">
    <citation type="submission" date="2019-07" db="EMBL/GenBank/DDBJ databases">
        <title>Chitinimonas sp. nov., isolated from Ny-Alesund, arctica soil.</title>
        <authorList>
            <person name="Xu Q."/>
            <person name="Peng F."/>
        </authorList>
    </citation>
    <scope>NUCLEOTIDE SEQUENCE [LARGE SCALE GENOMIC DNA]</scope>
    <source>
        <strain evidence="6">R3-44</strain>
    </source>
</reference>
<keyword evidence="2 3" id="KW-0732">Signal</keyword>
<evidence type="ECO:0000256" key="1">
    <source>
        <dbReference type="ARBA" id="ARBA00010062"/>
    </source>
</evidence>
<sequence>MRFPVLLLAFALALPLSPAAAGLPINVVQVADLSGPNGDTGRDFVTGAQVYLDQFNERGGLAGRPVKLLVADDRGEPANTVRLSRQLTAQYKPVALFGYLGADNVRAVLADKQLAELATPLVAPYVGIDLGHAPFGNAPLYYLRADSSAEIAKISRIAGASGLKRIALVAGDDALGRAAAGGIAAQLNDNGLRLAGQITLSSQANMAQAVEQLAASQPQAVILAAPTISSAAFVQAYQRKHPGTPFYALSWINPQTLQEFLGSEAVRWVAVSALVPSPYNPTSAVAREFLGALKKYRDEPASFASMEGYMAARLLVEGLQAAGSVSPLALRRALDDFRSDMGGVPLRLDGKTRRASRYVEMAVFSSGGKLVN</sequence>
<comment type="similarity">
    <text evidence="1">Belongs to the leucine-binding protein family.</text>
</comment>
<dbReference type="CDD" id="cd06326">
    <property type="entry name" value="PBP1_ABC_ligand_binding-like"/>
    <property type="match status" value="1"/>
</dbReference>
<feature type="chain" id="PRO_5022089222" evidence="3">
    <location>
        <begin position="22"/>
        <end position="372"/>
    </location>
</feature>
<protein>
    <submittedName>
        <fullName evidence="5">ABC transporter substrate-binding protein</fullName>
    </submittedName>
</protein>
<dbReference type="Proteomes" id="UP000317550">
    <property type="component" value="Chromosome"/>
</dbReference>
<feature type="signal peptide" evidence="3">
    <location>
        <begin position="1"/>
        <end position="21"/>
    </location>
</feature>
<dbReference type="SUPFAM" id="SSF53822">
    <property type="entry name" value="Periplasmic binding protein-like I"/>
    <property type="match status" value="1"/>
</dbReference>
<dbReference type="RefSeq" id="WP_144277560.1">
    <property type="nucleotide sequence ID" value="NZ_CP041730.1"/>
</dbReference>
<dbReference type="InterPro" id="IPR028082">
    <property type="entry name" value="Peripla_BP_I"/>
</dbReference>
<dbReference type="AlphaFoldDB" id="A0A516SDE0"/>
<accession>A0A516SDE0</accession>
<dbReference type="KEGG" id="cari:FNU76_07205"/>
<gene>
    <name evidence="5" type="ORF">FNU76_07205</name>
</gene>
<dbReference type="InterPro" id="IPR028081">
    <property type="entry name" value="Leu-bd"/>
</dbReference>
<feature type="domain" description="Leucine-binding protein" evidence="4">
    <location>
        <begin position="24"/>
        <end position="368"/>
    </location>
</feature>